<proteinExistence type="predicted"/>
<evidence type="ECO:0000313" key="3">
    <source>
        <dbReference type="Proteomes" id="UP001157910"/>
    </source>
</evidence>
<protein>
    <submittedName>
        <fullName evidence="2">Glycosidase</fullName>
    </submittedName>
</protein>
<dbReference type="SUPFAM" id="SSF51445">
    <property type="entry name" value="(Trans)glycosidases"/>
    <property type="match status" value="1"/>
</dbReference>
<dbReference type="PANTHER" id="PTHR10357">
    <property type="entry name" value="ALPHA-AMYLASE FAMILY MEMBER"/>
    <property type="match status" value="1"/>
</dbReference>
<feature type="domain" description="Glycosyl hydrolase family 13 catalytic" evidence="1">
    <location>
        <begin position="74"/>
        <end position="547"/>
    </location>
</feature>
<gene>
    <name evidence="2" type="ORF">SAMN06296065_10790</name>
</gene>
<dbReference type="SMART" id="SM00642">
    <property type="entry name" value="Aamy"/>
    <property type="match status" value="1"/>
</dbReference>
<dbReference type="Pfam" id="PF00128">
    <property type="entry name" value="Alpha-amylase"/>
    <property type="match status" value="1"/>
</dbReference>
<comment type="caution">
    <text evidence="2">The sequence shown here is derived from an EMBL/GenBank/DDBJ whole genome shotgun (WGS) entry which is preliminary data.</text>
</comment>
<accession>A0ABY1QNE3</accession>
<dbReference type="CDD" id="cd11339">
    <property type="entry name" value="AmyAc_bac_CMD_like_2"/>
    <property type="match status" value="1"/>
</dbReference>
<dbReference type="InterPro" id="IPR006047">
    <property type="entry name" value="GH13_cat_dom"/>
</dbReference>
<keyword evidence="3" id="KW-1185">Reference proteome</keyword>
<organism evidence="2 3">
    <name type="scientific">Novosphingobium panipatense</name>
    <dbReference type="NCBI Taxonomy" id="428991"/>
    <lineage>
        <taxon>Bacteria</taxon>
        <taxon>Pseudomonadati</taxon>
        <taxon>Pseudomonadota</taxon>
        <taxon>Alphaproteobacteria</taxon>
        <taxon>Sphingomonadales</taxon>
        <taxon>Sphingomonadaceae</taxon>
        <taxon>Novosphingobium</taxon>
    </lineage>
</organism>
<dbReference type="EMBL" id="FXUI01000007">
    <property type="protein sequence ID" value="SMP74519.1"/>
    <property type="molecule type" value="Genomic_DNA"/>
</dbReference>
<keyword evidence="2" id="KW-0378">Hydrolase</keyword>
<dbReference type="Gene3D" id="3.20.20.80">
    <property type="entry name" value="Glycosidases"/>
    <property type="match status" value="2"/>
</dbReference>
<sequence>MKGSLRLRTGKAGHDIILFAWRGAPGTGHLENAPMNRLIPSLAALALALSHGSAFAGPAEDMRARTPEQEVIYFVLPDRFENGDPSNDRGGLSGGKLDHGFDPADKAFYHGGDLKGLTNRLDYIQNLGATAIWVGPIFKNKPVQGPDDQKSAGYHGYWITDFTQVDPHFGTNDDFKALVDAAHARGMKVYMDIIANHTADVIQFKEGIAEGYPYRSKADYPFSRRGGLKGPAINAGFAGDADPSTGNWAKLTDPSFAYTPIVPRAEKNVKVPAWLNDPVWYHNRGNTHWKGESAQYGDFVGLDDLATENPRVIAGMIDIYGDWIDRFGIDGFRIDTARHVNPEFWRQFVPAMLERAKAKGIPNFHIFGEVATGDYDPALLASWTRDADLPAVLDFAFMRAVNDAVGGAKDGGTETLARLFTDDALYAGGTKGALQLPTFLGNHDAGRLPMFLKLGQPLASNDELLRRSMLGHAMLLTLRGVPTIYYGDEQGFVGHGGDQWARQDMFASQDPLLTDEPLLGTARAPTAEHFDPAHPLYRHIAQLARLRRDTPALHAGSTKVRASSEKPGLFAVSRFDPKTGREVLVAFNTSTEEVRANVVVEPGSARFRSLAGSGCPAAPTAPGSLGLTLPPLGFTVCAAQP</sequence>
<dbReference type="InterPro" id="IPR017853">
    <property type="entry name" value="GH"/>
</dbReference>
<dbReference type="PANTHER" id="PTHR10357:SF209">
    <property type="entry name" value="PERIPLASMIC ALPHA-AMYLASE"/>
    <property type="match status" value="1"/>
</dbReference>
<keyword evidence="2" id="KW-0326">Glycosidase</keyword>
<dbReference type="Proteomes" id="UP001157910">
    <property type="component" value="Unassembled WGS sequence"/>
</dbReference>
<reference evidence="2 3" key="1">
    <citation type="submission" date="2017-05" db="EMBL/GenBank/DDBJ databases">
        <authorList>
            <person name="Varghese N."/>
            <person name="Submissions S."/>
        </authorList>
    </citation>
    <scope>NUCLEOTIDE SEQUENCE [LARGE SCALE GENOMIC DNA]</scope>
    <source>
        <strain evidence="2 3">SM16</strain>
    </source>
</reference>
<evidence type="ECO:0000259" key="1">
    <source>
        <dbReference type="SMART" id="SM00642"/>
    </source>
</evidence>
<name>A0ABY1QNE3_9SPHN</name>
<evidence type="ECO:0000313" key="2">
    <source>
        <dbReference type="EMBL" id="SMP74519.1"/>
    </source>
</evidence>
<dbReference type="GO" id="GO:0016798">
    <property type="term" value="F:hydrolase activity, acting on glycosyl bonds"/>
    <property type="evidence" value="ECO:0007669"/>
    <property type="project" value="UniProtKB-KW"/>
</dbReference>